<keyword evidence="3 6" id="KW-0812">Transmembrane</keyword>
<dbReference type="GO" id="GO:0055085">
    <property type="term" value="P:transmembrane transport"/>
    <property type="evidence" value="ECO:0007669"/>
    <property type="project" value="InterPro"/>
</dbReference>
<keyword evidence="8" id="KW-1133">Transmembrane helix</keyword>
<reference evidence="9 10" key="1">
    <citation type="submission" date="2016-02" db="EMBL/GenBank/DDBJ databases">
        <title>Genome analysis of coral dinoflagellate symbionts highlights evolutionary adaptations to a symbiotic lifestyle.</title>
        <authorList>
            <person name="Aranda M."/>
            <person name="Li Y."/>
            <person name="Liew Y.J."/>
            <person name="Baumgarten S."/>
            <person name="Simakov O."/>
            <person name="Wilson M."/>
            <person name="Piel J."/>
            <person name="Ashoor H."/>
            <person name="Bougouffa S."/>
            <person name="Bajic V.B."/>
            <person name="Ryu T."/>
            <person name="Ravasi T."/>
            <person name="Bayer T."/>
            <person name="Micklem G."/>
            <person name="Kim H."/>
            <person name="Bhak J."/>
            <person name="Lajeunesse T.C."/>
            <person name="Voolstra C.R."/>
        </authorList>
    </citation>
    <scope>NUCLEOTIDE SEQUENCE [LARGE SCALE GENOMIC DNA]</scope>
    <source>
        <strain evidence="9 10">CCMP2467</strain>
    </source>
</reference>
<protein>
    <submittedName>
        <fullName evidence="9">Mitochondrial substrate carrier family protein B</fullName>
    </submittedName>
</protein>
<dbReference type="PROSITE" id="PS50920">
    <property type="entry name" value="SOLCAR"/>
    <property type="match status" value="3"/>
</dbReference>
<dbReference type="InterPro" id="IPR002067">
    <property type="entry name" value="MCP"/>
</dbReference>
<evidence type="ECO:0000313" key="9">
    <source>
        <dbReference type="EMBL" id="OLQ02869.1"/>
    </source>
</evidence>
<dbReference type="InterPro" id="IPR018108">
    <property type="entry name" value="MCP_transmembrane"/>
</dbReference>
<feature type="transmembrane region" description="Helical" evidence="8">
    <location>
        <begin position="302"/>
        <end position="321"/>
    </location>
</feature>
<dbReference type="OMA" id="FQYMIRT"/>
<evidence type="ECO:0000256" key="4">
    <source>
        <dbReference type="ARBA" id="ARBA00022737"/>
    </source>
</evidence>
<dbReference type="OrthoDB" id="270584at2759"/>
<feature type="transmembrane region" description="Helical" evidence="8">
    <location>
        <begin position="260"/>
        <end position="282"/>
    </location>
</feature>
<keyword evidence="2 7" id="KW-0813">Transport</keyword>
<dbReference type="EMBL" id="LSRX01000251">
    <property type="protein sequence ID" value="OLQ02869.1"/>
    <property type="molecule type" value="Genomic_DNA"/>
</dbReference>
<keyword evidence="10" id="KW-1185">Reference proteome</keyword>
<dbReference type="SUPFAM" id="SSF103506">
    <property type="entry name" value="Mitochondrial carrier"/>
    <property type="match status" value="1"/>
</dbReference>
<evidence type="ECO:0000256" key="6">
    <source>
        <dbReference type="PROSITE-ProRule" id="PRU00282"/>
    </source>
</evidence>
<feature type="repeat" description="Solcar" evidence="6">
    <location>
        <begin position="100"/>
        <end position="193"/>
    </location>
</feature>
<sequence>MSVLLAAAFNIVSSVSIILVNKQIASVCRFDFILTMLFLNFLTTASLLEVLAKLQWFEKKHLPMRERWLIAGIALSTVLLNNCSNEISPEEGPSIPMGRSINWQDAVSGSAAGAVSKTATAPLERVKMVLQNQQLSVGRAARTPLRNVVHAAAQLLQEPCGLRGFWRGNLANVLRVVPTYGARFWLFALCDETLAFVPQTDTRRFISGGMAGVGALLLTHPLDMVRTRLAAARVFADEASYNGFVDCFLSAWRKGGVRGLYAGCFASMLEIAPYSAIVFTSYEGIKQRLMPAGSTGVLPSGPQILAGACSGMIAASICYPLDTIRRQLMLDGALGFDARYGGSIWKCCKSLWLQGGFLLFYRGWTATLLKAVPTVTITFLTKDFLSDMLKQSG</sequence>
<dbReference type="Pfam" id="PF00153">
    <property type="entry name" value="Mito_carr"/>
    <property type="match status" value="3"/>
</dbReference>
<proteinExistence type="inferred from homology"/>
<keyword evidence="5 6" id="KW-0472">Membrane</keyword>
<dbReference type="PRINTS" id="PR00926">
    <property type="entry name" value="MITOCARRIER"/>
</dbReference>
<feature type="repeat" description="Solcar" evidence="6">
    <location>
        <begin position="302"/>
        <end position="388"/>
    </location>
</feature>
<dbReference type="InterPro" id="IPR023395">
    <property type="entry name" value="MCP_dom_sf"/>
</dbReference>
<comment type="similarity">
    <text evidence="7">Belongs to the mitochondrial carrier (TC 2.A.29) family.</text>
</comment>
<dbReference type="Gene3D" id="1.50.40.10">
    <property type="entry name" value="Mitochondrial carrier domain"/>
    <property type="match status" value="1"/>
</dbReference>
<gene>
    <name evidence="9" type="primary">mcfB</name>
    <name evidence="9" type="ORF">AK812_SmicGene14246</name>
</gene>
<evidence type="ECO:0000313" key="10">
    <source>
        <dbReference type="Proteomes" id="UP000186817"/>
    </source>
</evidence>
<dbReference type="Proteomes" id="UP000186817">
    <property type="component" value="Unassembled WGS sequence"/>
</dbReference>
<keyword evidence="4" id="KW-0677">Repeat</keyword>
<comment type="caution">
    <text evidence="9">The sequence shown here is derived from an EMBL/GenBank/DDBJ whole genome shotgun (WGS) entry which is preliminary data.</text>
</comment>
<dbReference type="AlphaFoldDB" id="A0A1Q9E632"/>
<feature type="repeat" description="Solcar" evidence="6">
    <location>
        <begin position="199"/>
        <end position="288"/>
    </location>
</feature>
<feature type="transmembrane region" description="Helical" evidence="8">
    <location>
        <begin position="30"/>
        <end position="52"/>
    </location>
</feature>
<evidence type="ECO:0000256" key="5">
    <source>
        <dbReference type="ARBA" id="ARBA00023136"/>
    </source>
</evidence>
<dbReference type="GO" id="GO:0016020">
    <property type="term" value="C:membrane"/>
    <property type="evidence" value="ECO:0007669"/>
    <property type="project" value="UniProtKB-SubCell"/>
</dbReference>
<comment type="subcellular location">
    <subcellularLocation>
        <location evidence="1">Membrane</location>
        <topology evidence="1">Multi-pass membrane protein</topology>
    </subcellularLocation>
</comment>
<accession>A0A1Q9E632</accession>
<organism evidence="9 10">
    <name type="scientific">Symbiodinium microadriaticum</name>
    <name type="common">Dinoflagellate</name>
    <name type="synonym">Zooxanthella microadriatica</name>
    <dbReference type="NCBI Taxonomy" id="2951"/>
    <lineage>
        <taxon>Eukaryota</taxon>
        <taxon>Sar</taxon>
        <taxon>Alveolata</taxon>
        <taxon>Dinophyceae</taxon>
        <taxon>Suessiales</taxon>
        <taxon>Symbiodiniaceae</taxon>
        <taxon>Symbiodinium</taxon>
    </lineage>
</organism>
<evidence type="ECO:0000256" key="1">
    <source>
        <dbReference type="ARBA" id="ARBA00004141"/>
    </source>
</evidence>
<dbReference type="PANTHER" id="PTHR24089">
    <property type="entry name" value="SOLUTE CARRIER FAMILY 25"/>
    <property type="match status" value="1"/>
</dbReference>
<evidence type="ECO:0000256" key="8">
    <source>
        <dbReference type="SAM" id="Phobius"/>
    </source>
</evidence>
<evidence type="ECO:0000256" key="2">
    <source>
        <dbReference type="ARBA" id="ARBA00022448"/>
    </source>
</evidence>
<evidence type="ECO:0000256" key="3">
    <source>
        <dbReference type="ARBA" id="ARBA00022692"/>
    </source>
</evidence>
<name>A0A1Q9E632_SYMMI</name>
<evidence type="ECO:0000256" key="7">
    <source>
        <dbReference type="RuleBase" id="RU000488"/>
    </source>
</evidence>